<proteinExistence type="predicted"/>
<sequence>MTLERKIATAFHMSEETWARHANPRSVWTRFTVLPMLILAIWSRIWLGWWSLAPIAIAPSLPYPSIGLLTPVWVEAAAFWSTAR</sequence>
<keyword evidence="1" id="KW-0472">Membrane</keyword>
<evidence type="ECO:0000256" key="1">
    <source>
        <dbReference type="SAM" id="Phobius"/>
    </source>
</evidence>
<accession>A0A832H3E3</accession>
<feature type="transmembrane region" description="Helical" evidence="1">
    <location>
        <begin position="61"/>
        <end position="80"/>
    </location>
</feature>
<comment type="caution">
    <text evidence="2">The sequence shown here is derived from an EMBL/GenBank/DDBJ whole genome shotgun (WGS) entry which is preliminary data.</text>
</comment>
<feature type="transmembrane region" description="Helical" evidence="1">
    <location>
        <begin position="27"/>
        <end position="49"/>
    </location>
</feature>
<reference evidence="2" key="1">
    <citation type="journal article" date="2020" name="mSystems">
        <title>Genome- and Community-Level Interaction Insights into Carbon Utilization and Element Cycling Functions of Hydrothermarchaeota in Hydrothermal Sediment.</title>
        <authorList>
            <person name="Zhou Z."/>
            <person name="Liu Y."/>
            <person name="Xu W."/>
            <person name="Pan J."/>
            <person name="Luo Z.H."/>
            <person name="Li M."/>
        </authorList>
    </citation>
    <scope>NUCLEOTIDE SEQUENCE [LARGE SCALE GENOMIC DNA]</scope>
    <source>
        <strain evidence="2">SpSt-402</strain>
    </source>
</reference>
<name>A0A832H3E3_9CYAN</name>
<dbReference type="EMBL" id="DSRD01000598">
    <property type="protein sequence ID" value="HGW94511.1"/>
    <property type="molecule type" value="Genomic_DNA"/>
</dbReference>
<keyword evidence="1" id="KW-1133">Transmembrane helix</keyword>
<dbReference type="Pfam" id="PF20358">
    <property type="entry name" value="DUF6653"/>
    <property type="match status" value="1"/>
</dbReference>
<keyword evidence="1" id="KW-0812">Transmembrane</keyword>
<gene>
    <name evidence="2" type="ORF">ENR47_09550</name>
</gene>
<organism evidence="2">
    <name type="scientific">Oscillatoriales cyanobacterium SpSt-402</name>
    <dbReference type="NCBI Taxonomy" id="2282168"/>
    <lineage>
        <taxon>Bacteria</taxon>
        <taxon>Bacillati</taxon>
        <taxon>Cyanobacteriota</taxon>
        <taxon>Cyanophyceae</taxon>
        <taxon>Oscillatoriophycideae</taxon>
        <taxon>Oscillatoriales</taxon>
    </lineage>
</organism>
<protein>
    <submittedName>
        <fullName evidence="2">Uncharacterized protein</fullName>
    </submittedName>
</protein>
<dbReference type="AlphaFoldDB" id="A0A832H3E3"/>
<evidence type="ECO:0000313" key="2">
    <source>
        <dbReference type="EMBL" id="HGW94511.1"/>
    </source>
</evidence>
<dbReference type="InterPro" id="IPR046595">
    <property type="entry name" value="DUF6653"/>
</dbReference>